<evidence type="ECO:0000256" key="2">
    <source>
        <dbReference type="ARBA" id="ARBA00022840"/>
    </source>
</evidence>
<organism evidence="5 6">
    <name type="scientific">Caldicellulosiruptor saccharolyticus (strain ATCC 43494 / DSM 8903 / Tp8T 6331)</name>
    <dbReference type="NCBI Taxonomy" id="351627"/>
    <lineage>
        <taxon>Bacteria</taxon>
        <taxon>Bacillati</taxon>
        <taxon>Bacillota</taxon>
        <taxon>Bacillota incertae sedis</taxon>
        <taxon>Caldicellulosiruptorales</taxon>
        <taxon>Caldicellulosiruptoraceae</taxon>
        <taxon>Caldicellulosiruptor</taxon>
    </lineage>
</organism>
<dbReference type="Proteomes" id="UP000000256">
    <property type="component" value="Chromosome"/>
</dbReference>
<keyword evidence="6" id="KW-1185">Reference proteome</keyword>
<sequence>MITKVMKRDGTIVDFDRKKIENAIFKAAKAVGGSNYSIAEKLTDQVIELLEKKFGYSIPHVEDIQDIVEKVLIENGHAKTAKAYILYRKQHQDMREFKNLFLDIENTVDQYIGKEDWRVNENSNMSYSLQGLNNHISTAVISKYWLNKIYPKEVAEAHINGDFHLHDLGVLGVYCCGWDLRDLLLNGFTGVEGKVASKPAKHFRSALGQVVNFFYTLQGEAAGAQAFSNFDTYLAPFIYYDKLTYSDVKQALQEFVFNTNVPTRVGFQSPFTNITLDLVPPSTLKDEPVIIGGQIMDRTYKEFQREMDIFNMAFAEVMMEGDAKGRIFSFPIPTYNITKDFDWDSPVVDKIMEMTAKYGLPYFSNFVNSDMKPEDARSMCCRLRLDNRELRKRGGGLFGANPLTGSIGVVTINLPRIGYLSKSEDEYFERLARLMDIAKTSLEIKREVLEDLTKKGLYPYSRFYLRDIYARFGEYWKNHFNTIGIVGMHESLLNFMGVGIDTKEGREFAIKVLDFMRERIRKYQEETGILYNLEATPAEGTSYRLARKDKQMFPDIITSGKDEPFYTNSTQLPVDYTDDIFTALDHQEELQIRYTGGTVLHGFVGEKIDDIEVCKEIVKKIAYNYRIPYYTITPTFSVCPDHGYVAGEHFSCPTCGKECEVYSRVVGYYRPVQCWNKGKQEEFKFRKEYKIAVRR</sequence>
<evidence type="ECO:0000256" key="1">
    <source>
        <dbReference type="ARBA" id="ARBA00022741"/>
    </source>
</evidence>
<gene>
    <name evidence="5" type="ordered locus">Csac_0774</name>
</gene>
<dbReference type="GO" id="GO:0009265">
    <property type="term" value="P:2'-deoxyribonucleotide biosynthetic process"/>
    <property type="evidence" value="ECO:0007669"/>
    <property type="project" value="TreeGrafter"/>
</dbReference>
<keyword evidence="1 3" id="KW-0547">Nucleotide-binding</keyword>
<reference evidence="5 6" key="1">
    <citation type="journal article" date="2008" name="Appl. Environ. Microbiol.">
        <title>Hydrogenomics of the extremely thermophilic bacterium Caldicellulosiruptor saccharolyticus.</title>
        <authorList>
            <person name="van de Werken H.J."/>
            <person name="Verhaart M.R."/>
            <person name="VanFossen A.L."/>
            <person name="Willquist K."/>
            <person name="Lewis D.L."/>
            <person name="Nichols J.D."/>
            <person name="Goorissen H.P."/>
            <person name="Mongodin E.F."/>
            <person name="Nelson K.E."/>
            <person name="van Niel E.W."/>
            <person name="Stams A.J."/>
            <person name="Ward D.E."/>
            <person name="de Vos W.M."/>
            <person name="van der Oost J."/>
            <person name="Kelly R.M."/>
            <person name="Kengen S.W."/>
        </authorList>
    </citation>
    <scope>NUCLEOTIDE SEQUENCE [LARGE SCALE GENOMIC DNA]</scope>
    <source>
        <strain evidence="6">ATCC 43494 / DSM 8903 / Tp8T 6331</strain>
    </source>
</reference>
<feature type="domain" description="ATP-cone" evidence="4">
    <location>
        <begin position="3"/>
        <end position="95"/>
    </location>
</feature>
<proteinExistence type="predicted"/>
<dbReference type="NCBIfam" id="TIGR02487">
    <property type="entry name" value="NrdD"/>
    <property type="match status" value="1"/>
</dbReference>
<dbReference type="SUPFAM" id="SSF51998">
    <property type="entry name" value="PFL-like glycyl radical enzymes"/>
    <property type="match status" value="1"/>
</dbReference>
<accession>A4XHK8</accession>
<dbReference type="AlphaFoldDB" id="A4XHK8"/>
<evidence type="ECO:0000313" key="6">
    <source>
        <dbReference type="Proteomes" id="UP000000256"/>
    </source>
</evidence>
<dbReference type="GO" id="GO:0006260">
    <property type="term" value="P:DNA replication"/>
    <property type="evidence" value="ECO:0007669"/>
    <property type="project" value="InterPro"/>
</dbReference>
<dbReference type="STRING" id="351627.Csac_0774"/>
<dbReference type="GO" id="GO:0008998">
    <property type="term" value="F:ribonucleoside-triphosphate reductase (thioredoxin) activity"/>
    <property type="evidence" value="ECO:0007669"/>
    <property type="project" value="InterPro"/>
</dbReference>
<dbReference type="PROSITE" id="PS51161">
    <property type="entry name" value="ATP_CONE"/>
    <property type="match status" value="1"/>
</dbReference>
<dbReference type="CDD" id="cd01675">
    <property type="entry name" value="RNR_III"/>
    <property type="match status" value="1"/>
</dbReference>
<dbReference type="GO" id="GO:0004748">
    <property type="term" value="F:ribonucleoside-diphosphate reductase activity, thioredoxin disulfide as acceptor"/>
    <property type="evidence" value="ECO:0007669"/>
    <property type="project" value="TreeGrafter"/>
</dbReference>
<dbReference type="EMBL" id="CP000679">
    <property type="protein sequence ID" value="ABP66393.1"/>
    <property type="molecule type" value="Genomic_DNA"/>
</dbReference>
<dbReference type="InterPro" id="IPR012833">
    <property type="entry name" value="NrdD"/>
</dbReference>
<evidence type="ECO:0000259" key="4">
    <source>
        <dbReference type="PROSITE" id="PS51161"/>
    </source>
</evidence>
<evidence type="ECO:0000256" key="3">
    <source>
        <dbReference type="PROSITE-ProRule" id="PRU00492"/>
    </source>
</evidence>
<dbReference type="KEGG" id="csc:Csac_0774"/>
<name>A4XHK8_CALS8</name>
<dbReference type="GO" id="GO:0031250">
    <property type="term" value="C:anaerobic ribonucleoside-triphosphate reductase complex"/>
    <property type="evidence" value="ECO:0007669"/>
    <property type="project" value="TreeGrafter"/>
</dbReference>
<dbReference type="OrthoDB" id="9804622at2"/>
<evidence type="ECO:0000313" key="5">
    <source>
        <dbReference type="EMBL" id="ABP66393.1"/>
    </source>
</evidence>
<dbReference type="InterPro" id="IPR005144">
    <property type="entry name" value="ATP-cone_dom"/>
</dbReference>
<dbReference type="Pfam" id="PF13597">
    <property type="entry name" value="NRDD"/>
    <property type="match status" value="1"/>
</dbReference>
<keyword evidence="2 3" id="KW-0067">ATP-binding</keyword>
<protein>
    <submittedName>
        <fullName evidence="5">Anaerobic ribonucleoside-triphosphate reductase</fullName>
    </submittedName>
</protein>
<dbReference type="Gene3D" id="3.20.70.20">
    <property type="match status" value="1"/>
</dbReference>
<dbReference type="HOGENOM" id="CLU_002707_0_2_9"/>
<dbReference type="Pfam" id="PF03477">
    <property type="entry name" value="ATP-cone"/>
    <property type="match status" value="1"/>
</dbReference>
<dbReference type="RefSeq" id="WP_011916340.1">
    <property type="nucleotide sequence ID" value="NC_009437.1"/>
</dbReference>
<dbReference type="GO" id="GO:0005524">
    <property type="term" value="F:ATP binding"/>
    <property type="evidence" value="ECO:0007669"/>
    <property type="project" value="UniProtKB-UniRule"/>
</dbReference>
<dbReference type="eggNOG" id="COG1328">
    <property type="taxonomic scope" value="Bacteria"/>
</dbReference>
<dbReference type="PANTHER" id="PTHR21075">
    <property type="entry name" value="ANAEROBIC RIBONUCLEOSIDE-TRIPHOSPHATE REDUCTASE"/>
    <property type="match status" value="1"/>
</dbReference>
<dbReference type="PANTHER" id="PTHR21075:SF0">
    <property type="entry name" value="ANAEROBIC RIBONUCLEOSIDE-TRIPHOSPHATE REDUCTASE"/>
    <property type="match status" value="1"/>
</dbReference>
<dbReference type="NCBIfam" id="NF006126">
    <property type="entry name" value="PRK08270.1"/>
    <property type="match status" value="1"/>
</dbReference>